<proteinExistence type="predicted"/>
<dbReference type="RefSeq" id="WP_034420727.1">
    <property type="nucleotide sequence ID" value="NZ_CP045798.1"/>
</dbReference>
<dbReference type="Proteomes" id="UP000515847">
    <property type="component" value="Chromosome"/>
</dbReference>
<dbReference type="EMBL" id="CP045798">
    <property type="protein sequence ID" value="QNB48094.1"/>
    <property type="molecule type" value="Genomic_DNA"/>
</dbReference>
<keyword evidence="2" id="KW-1185">Reference proteome</keyword>
<protein>
    <submittedName>
        <fullName evidence="1">DUF3842 family protein</fullName>
    </submittedName>
</protein>
<name>A0A7G6E7P0_THEFR</name>
<sequence>MSILVVDGLGGGLGAQIVAQLRLQLPQAEIIAVGTNSTATTAMVKAGASKGATGENAVRVCLKNAGCVIGPIGIVLADSMLGEISQAVASMIASSPVPKILIPVNHKNLEIVGMQTQQPLAELIKEAVQRAKNYL</sequence>
<reference evidence="1 2" key="1">
    <citation type="journal article" date="2019" name="Front. Microbiol.">
        <title>Thermoanaerosceptrum fracticalcis gen. nov. sp. nov., a Novel Fumarate-Fermenting Microorganism From a Deep Fractured Carbonate Aquifer of the US Great Basin.</title>
        <authorList>
            <person name="Hamilton-Brehm S.D."/>
            <person name="Stewart L.E."/>
            <person name="Zavarin M."/>
            <person name="Caldwell M."/>
            <person name="Lawson P.A."/>
            <person name="Onstott T.C."/>
            <person name="Grzymski J."/>
            <person name="Neveux I."/>
            <person name="Lollar B.S."/>
            <person name="Russell C.E."/>
            <person name="Moser D.P."/>
        </authorList>
    </citation>
    <scope>NUCLEOTIDE SEQUENCE [LARGE SCALE GENOMIC DNA]</scope>
    <source>
        <strain evidence="1 2">DRI-13</strain>
    </source>
</reference>
<evidence type="ECO:0000313" key="1">
    <source>
        <dbReference type="EMBL" id="QNB48094.1"/>
    </source>
</evidence>
<gene>
    <name evidence="1" type="ORF">BR63_18575</name>
</gene>
<organism evidence="1 2">
    <name type="scientific">Thermanaerosceptrum fracticalcis</name>
    <dbReference type="NCBI Taxonomy" id="1712410"/>
    <lineage>
        <taxon>Bacteria</taxon>
        <taxon>Bacillati</taxon>
        <taxon>Bacillota</taxon>
        <taxon>Clostridia</taxon>
        <taxon>Eubacteriales</taxon>
        <taxon>Peptococcaceae</taxon>
        <taxon>Thermanaerosceptrum</taxon>
    </lineage>
</organism>
<dbReference type="Pfam" id="PF12953">
    <property type="entry name" value="DUF3842"/>
    <property type="match status" value="1"/>
</dbReference>
<dbReference type="AlphaFoldDB" id="A0A7G6E7P0"/>
<dbReference type="InterPro" id="IPR024208">
    <property type="entry name" value="DUF3842"/>
</dbReference>
<evidence type="ECO:0000313" key="2">
    <source>
        <dbReference type="Proteomes" id="UP000515847"/>
    </source>
</evidence>
<dbReference type="OrthoDB" id="9797117at2"/>
<dbReference type="KEGG" id="tfr:BR63_18575"/>
<accession>A0A7G6E7P0</accession>